<keyword evidence="6" id="KW-0067">ATP-binding</keyword>
<evidence type="ECO:0000256" key="9">
    <source>
        <dbReference type="SAM" id="Phobius"/>
    </source>
</evidence>
<dbReference type="PROSITE" id="PS50893">
    <property type="entry name" value="ABC_TRANSPORTER_2"/>
    <property type="match status" value="1"/>
</dbReference>
<dbReference type="Pfam" id="PF00664">
    <property type="entry name" value="ABC_membrane"/>
    <property type="match status" value="1"/>
</dbReference>
<evidence type="ECO:0000256" key="6">
    <source>
        <dbReference type="ARBA" id="ARBA00022840"/>
    </source>
</evidence>
<feature type="transmembrane region" description="Helical" evidence="9">
    <location>
        <begin position="142"/>
        <end position="161"/>
    </location>
</feature>
<evidence type="ECO:0000256" key="1">
    <source>
        <dbReference type="ARBA" id="ARBA00004651"/>
    </source>
</evidence>
<dbReference type="eggNOG" id="COG1132">
    <property type="taxonomic scope" value="Bacteria"/>
</dbReference>
<keyword evidence="4 9" id="KW-0812">Transmembrane</keyword>
<dbReference type="GO" id="GO:0005524">
    <property type="term" value="F:ATP binding"/>
    <property type="evidence" value="ECO:0007669"/>
    <property type="project" value="UniProtKB-KW"/>
</dbReference>
<dbReference type="PROSITE" id="PS00211">
    <property type="entry name" value="ABC_TRANSPORTER_1"/>
    <property type="match status" value="1"/>
</dbReference>
<proteinExistence type="predicted"/>
<dbReference type="FunFam" id="1.20.1560.10:FF:000011">
    <property type="entry name" value="Multidrug ABC transporter ATP-binding protein"/>
    <property type="match status" value="1"/>
</dbReference>
<keyword evidence="7 9" id="KW-1133">Transmembrane helix</keyword>
<dbReference type="InterPro" id="IPR017871">
    <property type="entry name" value="ABC_transporter-like_CS"/>
</dbReference>
<feature type="transmembrane region" description="Helical" evidence="9">
    <location>
        <begin position="250"/>
        <end position="275"/>
    </location>
</feature>
<evidence type="ECO:0000256" key="5">
    <source>
        <dbReference type="ARBA" id="ARBA00022741"/>
    </source>
</evidence>
<gene>
    <name evidence="12" type="ORF">IV74_GL002367</name>
</gene>
<evidence type="ECO:0000313" key="12">
    <source>
        <dbReference type="EMBL" id="KRN54780.1"/>
    </source>
</evidence>
<dbReference type="CDD" id="cd18547">
    <property type="entry name" value="ABC_6TM_Tm288_like"/>
    <property type="match status" value="1"/>
</dbReference>
<dbReference type="InterPro" id="IPR039421">
    <property type="entry name" value="Type_1_exporter"/>
</dbReference>
<dbReference type="Gene3D" id="1.20.1560.10">
    <property type="entry name" value="ABC transporter type 1, transmembrane domain"/>
    <property type="match status" value="1"/>
</dbReference>
<feature type="transmembrane region" description="Helical" evidence="9">
    <location>
        <begin position="167"/>
        <end position="186"/>
    </location>
</feature>
<evidence type="ECO:0000259" key="11">
    <source>
        <dbReference type="PROSITE" id="PS50929"/>
    </source>
</evidence>
<feature type="transmembrane region" description="Helical" evidence="9">
    <location>
        <begin position="67"/>
        <end position="92"/>
    </location>
</feature>
<keyword evidence="8 9" id="KW-0472">Membrane</keyword>
<evidence type="ECO:0000256" key="3">
    <source>
        <dbReference type="ARBA" id="ARBA00022475"/>
    </source>
</evidence>
<dbReference type="GeneID" id="89589357"/>
<dbReference type="EMBL" id="JQBS01000035">
    <property type="protein sequence ID" value="KRN54780.1"/>
    <property type="molecule type" value="Genomic_DNA"/>
</dbReference>
<accession>A0A0R2HWQ3</accession>
<evidence type="ECO:0000313" key="13">
    <source>
        <dbReference type="Proteomes" id="UP000051658"/>
    </source>
</evidence>
<dbReference type="AlphaFoldDB" id="A0A0R2HWQ3"/>
<protein>
    <submittedName>
        <fullName evidence="12">Uncharacterized protein</fullName>
    </submittedName>
</protein>
<sequence>MSEFKKISRFFWMYLRHFKLQLAVVIVAVVASTYLQVKAPYYIGQAIQELANYAARGFKDNSEFIRIIWLLVIFYVLLAAGTFIQSILMAGISGRSTNKMRIDLFKKMESLSIRFFDSHKDGEMLSRFTSDLDNISNTLNQALVQVMSNVALMVGVTIMMFRQDVQLSIVTLAAAPFAIIIAALVIRKARKYVNLQQESIGSLNGYIDEKISGQKMIIANGLEAETVTEFLDYNQNVKKVSFKGQVYSGLLFPMMQGIALFNTAIVIFFGGYFALNGSIERAVALGLIVTFVQYSQQFYMPLTQISSQYSMLQLAFTGAKRVIEVLDEEPEVERPTVKAMYGIEKEVRLDHVDFSYVANKPILKDISITAKKGQMVALVGPTGSGKTTIMNLLNRFYNVDNGAILIDNVDIRDIELASLRKQVGIVLQDSVLFSGTIRDNIVFGKPEATDEEVIGAAKQAHIHDFIMSLDDGYETIVSDEHSIFSVGQKQLISIARTIITDPSLLILDEATSNVDTVTESKIQKAMEAIISGRTSFVIAHRLKTILNADYIVVLNQGEIIEEGTHEELLNLEGFYSELYHNQFVME</sequence>
<dbReference type="FunFam" id="3.40.50.300:FF:000287">
    <property type="entry name" value="Multidrug ABC transporter ATP-binding protein"/>
    <property type="match status" value="1"/>
</dbReference>
<keyword evidence="5" id="KW-0547">Nucleotide-binding</keyword>
<dbReference type="InterPro" id="IPR003439">
    <property type="entry name" value="ABC_transporter-like_ATP-bd"/>
</dbReference>
<dbReference type="InterPro" id="IPR027417">
    <property type="entry name" value="P-loop_NTPase"/>
</dbReference>
<evidence type="ECO:0000256" key="7">
    <source>
        <dbReference type="ARBA" id="ARBA00022989"/>
    </source>
</evidence>
<dbReference type="PATRIC" id="fig|1449336.4.peg.2405"/>
<reference evidence="12 13" key="1">
    <citation type="journal article" date="2015" name="Genome Announc.">
        <title>Expanding the biotechnology potential of lactobacilli through comparative genomics of 213 strains and associated genera.</title>
        <authorList>
            <person name="Sun Z."/>
            <person name="Harris H.M."/>
            <person name="McCann A."/>
            <person name="Guo C."/>
            <person name="Argimon S."/>
            <person name="Zhang W."/>
            <person name="Yang X."/>
            <person name="Jeffery I.B."/>
            <person name="Cooney J.C."/>
            <person name="Kagawa T.F."/>
            <person name="Liu W."/>
            <person name="Song Y."/>
            <person name="Salvetti E."/>
            <person name="Wrobel A."/>
            <person name="Rasinkangas P."/>
            <person name="Parkhill J."/>
            <person name="Rea M.C."/>
            <person name="O'Sullivan O."/>
            <person name="Ritari J."/>
            <person name="Douillard F.P."/>
            <person name="Paul Ross R."/>
            <person name="Yang R."/>
            <person name="Briner A.E."/>
            <person name="Felis G.E."/>
            <person name="de Vos W.M."/>
            <person name="Barrangou R."/>
            <person name="Klaenhammer T.R."/>
            <person name="Caufield P.W."/>
            <person name="Cui Y."/>
            <person name="Zhang H."/>
            <person name="O'Toole P.W."/>
        </authorList>
    </citation>
    <scope>NUCLEOTIDE SEQUENCE [LARGE SCALE GENOMIC DNA]</scope>
    <source>
        <strain evidence="12 13">DSM 20623</strain>
    </source>
</reference>
<keyword evidence="13" id="KW-1185">Reference proteome</keyword>
<dbReference type="PROSITE" id="PS50929">
    <property type="entry name" value="ABC_TM1F"/>
    <property type="match status" value="1"/>
</dbReference>
<dbReference type="PANTHER" id="PTHR43394:SF1">
    <property type="entry name" value="ATP-BINDING CASSETTE SUB-FAMILY B MEMBER 10, MITOCHONDRIAL"/>
    <property type="match status" value="1"/>
</dbReference>
<dbReference type="InterPro" id="IPR003593">
    <property type="entry name" value="AAA+_ATPase"/>
</dbReference>
<dbReference type="GO" id="GO:0005886">
    <property type="term" value="C:plasma membrane"/>
    <property type="evidence" value="ECO:0007669"/>
    <property type="project" value="UniProtKB-SubCell"/>
</dbReference>
<dbReference type="Proteomes" id="UP000051658">
    <property type="component" value="Unassembled WGS sequence"/>
</dbReference>
<dbReference type="InterPro" id="IPR036640">
    <property type="entry name" value="ABC1_TM_sf"/>
</dbReference>
<dbReference type="SUPFAM" id="SSF90123">
    <property type="entry name" value="ABC transporter transmembrane region"/>
    <property type="match status" value="1"/>
</dbReference>
<dbReference type="SUPFAM" id="SSF52540">
    <property type="entry name" value="P-loop containing nucleoside triphosphate hydrolases"/>
    <property type="match status" value="1"/>
</dbReference>
<dbReference type="Gene3D" id="3.40.50.300">
    <property type="entry name" value="P-loop containing nucleotide triphosphate hydrolases"/>
    <property type="match status" value="1"/>
</dbReference>
<evidence type="ECO:0000256" key="8">
    <source>
        <dbReference type="ARBA" id="ARBA00023136"/>
    </source>
</evidence>
<dbReference type="RefSeq" id="WP_034568773.1">
    <property type="nucleotide sequence ID" value="NZ_JQBS01000035.1"/>
</dbReference>
<dbReference type="GO" id="GO:0016887">
    <property type="term" value="F:ATP hydrolysis activity"/>
    <property type="evidence" value="ECO:0007669"/>
    <property type="project" value="InterPro"/>
</dbReference>
<dbReference type="PANTHER" id="PTHR43394">
    <property type="entry name" value="ATP-DEPENDENT PERMEASE MDL1, MITOCHONDRIAL"/>
    <property type="match status" value="1"/>
</dbReference>
<dbReference type="Pfam" id="PF00005">
    <property type="entry name" value="ABC_tran"/>
    <property type="match status" value="1"/>
</dbReference>
<keyword evidence="3" id="KW-1003">Cell membrane</keyword>
<comment type="subcellular location">
    <subcellularLocation>
        <location evidence="1">Cell membrane</location>
        <topology evidence="1">Multi-pass membrane protein</topology>
    </subcellularLocation>
</comment>
<feature type="domain" description="ABC transporter" evidence="10">
    <location>
        <begin position="347"/>
        <end position="581"/>
    </location>
</feature>
<evidence type="ECO:0000256" key="2">
    <source>
        <dbReference type="ARBA" id="ARBA00022448"/>
    </source>
</evidence>
<evidence type="ECO:0000259" key="10">
    <source>
        <dbReference type="PROSITE" id="PS50893"/>
    </source>
</evidence>
<feature type="transmembrane region" description="Helical" evidence="9">
    <location>
        <begin position="20"/>
        <end position="37"/>
    </location>
</feature>
<dbReference type="GO" id="GO:0015421">
    <property type="term" value="F:ABC-type oligopeptide transporter activity"/>
    <property type="evidence" value="ECO:0007669"/>
    <property type="project" value="TreeGrafter"/>
</dbReference>
<name>A0A0R2HWQ3_CARDV</name>
<dbReference type="SMART" id="SM00382">
    <property type="entry name" value="AAA"/>
    <property type="match status" value="1"/>
</dbReference>
<dbReference type="InterPro" id="IPR011527">
    <property type="entry name" value="ABC1_TM_dom"/>
</dbReference>
<feature type="domain" description="ABC transmembrane type-1" evidence="11">
    <location>
        <begin position="23"/>
        <end position="314"/>
    </location>
</feature>
<comment type="caution">
    <text evidence="12">The sequence shown here is derived from an EMBL/GenBank/DDBJ whole genome shotgun (WGS) entry which is preliminary data.</text>
</comment>
<evidence type="ECO:0000256" key="4">
    <source>
        <dbReference type="ARBA" id="ARBA00022692"/>
    </source>
</evidence>
<organism evidence="12 13">
    <name type="scientific">Carnobacterium divergens DSM 20623</name>
    <dbReference type="NCBI Taxonomy" id="1449336"/>
    <lineage>
        <taxon>Bacteria</taxon>
        <taxon>Bacillati</taxon>
        <taxon>Bacillota</taxon>
        <taxon>Bacilli</taxon>
        <taxon>Lactobacillales</taxon>
        <taxon>Carnobacteriaceae</taxon>
        <taxon>Carnobacterium</taxon>
    </lineage>
</organism>
<keyword evidence="2" id="KW-0813">Transport</keyword>